<keyword evidence="4" id="KW-1185">Reference proteome</keyword>
<feature type="domain" description="DUF4097" evidence="2">
    <location>
        <begin position="45"/>
        <end position="264"/>
    </location>
</feature>
<dbReference type="EMBL" id="QEFB01000013">
    <property type="protein sequence ID" value="PWC06115.1"/>
    <property type="molecule type" value="Genomic_DNA"/>
</dbReference>
<dbReference type="RefSeq" id="WP_108963184.1">
    <property type="nucleotide sequence ID" value="NZ_QEFB01000013.1"/>
</dbReference>
<feature type="region of interest" description="Disordered" evidence="1">
    <location>
        <begin position="267"/>
        <end position="301"/>
    </location>
</feature>
<dbReference type="AlphaFoldDB" id="A0A2U1TB41"/>
<protein>
    <recommendedName>
        <fullName evidence="2">DUF4097 domain-containing protein</fullName>
    </recommendedName>
</protein>
<evidence type="ECO:0000313" key="3">
    <source>
        <dbReference type="EMBL" id="PWC06115.1"/>
    </source>
</evidence>
<dbReference type="InterPro" id="IPR025164">
    <property type="entry name" value="Toastrack_DUF4097"/>
</dbReference>
<reference evidence="4" key="1">
    <citation type="submission" date="2018-04" db="EMBL/GenBank/DDBJ databases">
        <authorList>
            <person name="Liu S."/>
            <person name="Wang Z."/>
            <person name="Li J."/>
        </authorList>
    </citation>
    <scope>NUCLEOTIDE SEQUENCE [LARGE SCALE GENOMIC DNA]</scope>
    <source>
        <strain evidence="4">622</strain>
    </source>
</reference>
<sequence length="301" mass="31421">MSLEKWIVRPGESRVIDVELVRKLKVGMIGGQIDILGHDEPGARVEVHSVAGKELKVSIDGDVLEIDHPQLGWDNFLEVFKSFGSNSAKAQISVLVPRKIALTFGMVSAGALISGLTTSARLSTVSGELQIESVTGDLDLNSVSGEISVQSHVGAINAHSISGDITVAGEISRFTSDTVSGNVFIDAFGRCDRISTNAVSGSLTARLPASTGTKYVVNTVSGTLQLDNSVIRGTRGRGFSSTTEGDGNFYTDVLANSVSGSVSVVRRNDQEEGETHPSGASAGAASEPENDDDAFMSGGHA</sequence>
<evidence type="ECO:0000256" key="1">
    <source>
        <dbReference type="SAM" id="MobiDB-lite"/>
    </source>
</evidence>
<name>A0A2U1TB41_9MICO</name>
<evidence type="ECO:0000313" key="4">
    <source>
        <dbReference type="Proteomes" id="UP000244962"/>
    </source>
</evidence>
<organism evidence="3 4">
    <name type="scientific">Mycetocola zhujimingii</name>
    <dbReference type="NCBI Taxonomy" id="2079792"/>
    <lineage>
        <taxon>Bacteria</taxon>
        <taxon>Bacillati</taxon>
        <taxon>Actinomycetota</taxon>
        <taxon>Actinomycetes</taxon>
        <taxon>Micrococcales</taxon>
        <taxon>Microbacteriaceae</taxon>
        <taxon>Mycetocola</taxon>
    </lineage>
</organism>
<accession>A0A2U1TB41</accession>
<evidence type="ECO:0000259" key="2">
    <source>
        <dbReference type="Pfam" id="PF13349"/>
    </source>
</evidence>
<gene>
    <name evidence="3" type="ORF">DF223_10815</name>
</gene>
<dbReference type="Pfam" id="PF13349">
    <property type="entry name" value="DUF4097"/>
    <property type="match status" value="1"/>
</dbReference>
<dbReference type="Proteomes" id="UP000244962">
    <property type="component" value="Unassembled WGS sequence"/>
</dbReference>
<comment type="caution">
    <text evidence="3">The sequence shown here is derived from an EMBL/GenBank/DDBJ whole genome shotgun (WGS) entry which is preliminary data.</text>
</comment>
<proteinExistence type="predicted"/>